<evidence type="ECO:0000313" key="1">
    <source>
        <dbReference type="EMBL" id="PPR03498.1"/>
    </source>
</evidence>
<dbReference type="EMBL" id="NHYE01000734">
    <property type="protein sequence ID" value="PPR03498.1"/>
    <property type="molecule type" value="Genomic_DNA"/>
</dbReference>
<organism evidence="1 2">
    <name type="scientific">Gymnopilus dilepis</name>
    <dbReference type="NCBI Taxonomy" id="231916"/>
    <lineage>
        <taxon>Eukaryota</taxon>
        <taxon>Fungi</taxon>
        <taxon>Dikarya</taxon>
        <taxon>Basidiomycota</taxon>
        <taxon>Agaricomycotina</taxon>
        <taxon>Agaricomycetes</taxon>
        <taxon>Agaricomycetidae</taxon>
        <taxon>Agaricales</taxon>
        <taxon>Agaricineae</taxon>
        <taxon>Hymenogastraceae</taxon>
        <taxon>Gymnopilus</taxon>
    </lineage>
</organism>
<comment type="caution">
    <text evidence="1">The sequence shown here is derived from an EMBL/GenBank/DDBJ whole genome shotgun (WGS) entry which is preliminary data.</text>
</comment>
<dbReference type="Proteomes" id="UP000284706">
    <property type="component" value="Unassembled WGS sequence"/>
</dbReference>
<proteinExistence type="predicted"/>
<keyword evidence="2" id="KW-1185">Reference proteome</keyword>
<evidence type="ECO:0000313" key="2">
    <source>
        <dbReference type="Proteomes" id="UP000284706"/>
    </source>
</evidence>
<protein>
    <submittedName>
        <fullName evidence="1">Uncharacterized protein</fullName>
    </submittedName>
</protein>
<gene>
    <name evidence="1" type="ORF">CVT26_007910</name>
</gene>
<sequence>MAACVIAPLLEVPSLSGIIVPRPMRTTVYFGVKCPIDEDTHRQSQQVCATPSSLFGSPSVEVVIVSSPAALAHFLNICAASLKKSEKPPRLSSRTPLVANLQLAPRGSGDIQPNLCIQVNPGQHTRNGKTCFLFEPPPPKSRVQSLIKIENAN</sequence>
<dbReference type="AlphaFoldDB" id="A0A409YKF0"/>
<dbReference type="InParanoid" id="A0A409YKF0"/>
<name>A0A409YKF0_9AGAR</name>
<reference evidence="1 2" key="1">
    <citation type="journal article" date="2018" name="Evol. Lett.">
        <title>Horizontal gene cluster transfer increased hallucinogenic mushroom diversity.</title>
        <authorList>
            <person name="Reynolds H.T."/>
            <person name="Vijayakumar V."/>
            <person name="Gluck-Thaler E."/>
            <person name="Korotkin H.B."/>
            <person name="Matheny P.B."/>
            <person name="Slot J.C."/>
        </authorList>
    </citation>
    <scope>NUCLEOTIDE SEQUENCE [LARGE SCALE GENOMIC DNA]</scope>
    <source>
        <strain evidence="1 2">SRW20</strain>
    </source>
</reference>
<accession>A0A409YKF0</accession>